<dbReference type="PROSITE" id="PS51192">
    <property type="entry name" value="HELICASE_ATP_BIND_1"/>
    <property type="match status" value="1"/>
</dbReference>
<proteinExistence type="predicted"/>
<dbReference type="InterPro" id="IPR014001">
    <property type="entry name" value="Helicase_ATP-bd"/>
</dbReference>
<evidence type="ECO:0000313" key="2">
    <source>
        <dbReference type="EMBL" id="BAV59360.1"/>
    </source>
</evidence>
<dbReference type="Pfam" id="PF04851">
    <property type="entry name" value="ResIII"/>
    <property type="match status" value="1"/>
</dbReference>
<dbReference type="InterPro" id="IPR006935">
    <property type="entry name" value="Helicase/UvrB_N"/>
</dbReference>
<reference evidence="2" key="1">
    <citation type="journal article" date="2016" name="Genome Biol. Evol.">
        <title>Comparison of intracellular "Ca. Endomicrobium trichonymphae" genomovars illuminates the requirement and decay of defense systems against foreign DNA.</title>
        <authorList>
            <person name="Izawa K."/>
            <person name="Kuwahara H."/>
            <person name="Kihara K."/>
            <person name="Yuki M."/>
            <person name="Lo N."/>
            <person name="Ito T."/>
            <person name="Ohkuma M."/>
            <person name="Hongoh Y."/>
        </authorList>
    </citation>
    <scope>NUCLEOTIDE SEQUENCE</scope>
    <source>
        <strain evidence="2">MdMp-027</strain>
    </source>
</reference>
<sequence>MKIRFERQPFQEQCVGNIIFVLNNFDFENNNTSDLTKGLKTLYENTDIPPIPVKLKDISQELKLDVLMETGTGKTFTYIKTIFEINKQFGINKFIIFVPRKAIRQGVLKNIELTKEFFYADDKYKKYLETYIYEGGVSSINGYLRNSDELSVLVLTNSSIDKKNTNKLRQANEFFGLTGNALDEIKKLNPIVIIDEPHLLKGKKFTEVFKTFKSLYIRFGATFPQEQEHKISNVVYVLDSINAFKRHLVKKIKVNTVYSRADSLKLIKTNKKKKTADFVWTEDSIENRCKTIRVNEDIGEITGLTEYAGISIVKIEKDKAYLSNMREFELKEGFILSESEIETMIEQTIKLHFEKEEKLFNKKIKELSLFFIPHVDDFRGNNPKIKNIFEKKYKEIRKEFYDKTANIQYKKYLDKDFCPVSGGLAVCGGYFSGDKGSDEEKEKMGTDLILKDKEALLSFEKPLRFIFSVWALQEGWDNPNIFNLCKLTNTSSQTSRKQQVGRGLRLAVNQSGNRITINNVENENDFYGINTLDVVVSGYEMNFIEEIQREINDGSFALCREYIVAADLVGSGFNEQEAHKTIGVLEDNKAIEFNESENKYLKKPHFEEFIKNNREKFNFLDDEKYKQLSDACDYKSRTELYVQNGLKKTKVAVRPKKLEEFKELWETINKKAQILYKDVDENSLIDAVSEKFNKEDINQVSKQIVTKEYDPKTNSIKVFKINNFGVPDFFKDNKFNDFINEFRDKYPLNFILNLFRKIDTQRIKNDPQKARDILNKMIKDEIHRNIIEKVDYKFTPEIKITSLQETDGEYKKSIDSSALGLRCEETTAVNENYLYDKLVYDSDIEKTVILKDPVEINGCKVTVFAKLPAISIPTPYKNYNPDFAYLIEKPQGKKLFLIVETKGYYSQEDIPPAEKQKIKYAEKFFKKLQELCPNVEITYKKRLNKCLLEDLIKEFCNETK</sequence>
<dbReference type="InterPro" id="IPR027417">
    <property type="entry name" value="P-loop_NTPase"/>
</dbReference>
<name>A0A1C9ZT91_9BACT</name>
<dbReference type="EMBL" id="LC153146">
    <property type="protein sequence ID" value="BAV59360.1"/>
    <property type="molecule type" value="Genomic_DNA"/>
</dbReference>
<feature type="domain" description="Helicase ATP-binding" evidence="1">
    <location>
        <begin position="55"/>
        <end position="241"/>
    </location>
</feature>
<evidence type="ECO:0000259" key="1">
    <source>
        <dbReference type="PROSITE" id="PS51192"/>
    </source>
</evidence>
<accession>A0A1C9ZT91</accession>
<dbReference type="Pfam" id="PF19778">
    <property type="entry name" value="RE_endonuc"/>
    <property type="match status" value="1"/>
</dbReference>
<dbReference type="SUPFAM" id="SSF52540">
    <property type="entry name" value="P-loop containing nucleoside triphosphate hydrolases"/>
    <property type="match status" value="1"/>
</dbReference>
<dbReference type="AlphaFoldDB" id="A0A1C9ZT91"/>
<dbReference type="GO" id="GO:0003677">
    <property type="term" value="F:DNA binding"/>
    <property type="evidence" value="ECO:0007669"/>
    <property type="project" value="InterPro"/>
</dbReference>
<dbReference type="InterPro" id="IPR045572">
    <property type="entry name" value="RE_endonuc_C"/>
</dbReference>
<dbReference type="REBASE" id="251343">
    <property type="entry name" value="Esp27ORFJP"/>
</dbReference>
<dbReference type="GO" id="GO:0005524">
    <property type="term" value="F:ATP binding"/>
    <property type="evidence" value="ECO:0007669"/>
    <property type="project" value="InterPro"/>
</dbReference>
<dbReference type="Gene3D" id="3.40.50.300">
    <property type="entry name" value="P-loop containing nucleotide triphosphate hydrolases"/>
    <property type="match status" value="2"/>
</dbReference>
<organism evidence="2">
    <name type="scientific">Candidatus Endomicrobium sp. MdMp-027</name>
    <dbReference type="NCBI Taxonomy" id="1837116"/>
    <lineage>
        <taxon>Bacteria</taxon>
        <taxon>Pseudomonadati</taxon>
        <taxon>Elusimicrobiota</taxon>
        <taxon>Endomicrobiia</taxon>
        <taxon>Endomicrobiales</taxon>
        <taxon>Endomicrobiaceae</taxon>
        <taxon>Endomicrobium</taxon>
    </lineage>
</organism>
<protein>
    <submittedName>
        <fullName evidence="2">Type III restriction enzyme</fullName>
    </submittedName>
</protein>
<dbReference type="GO" id="GO:0015668">
    <property type="term" value="F:type III site-specific deoxyribonuclease activity"/>
    <property type="evidence" value="ECO:0007669"/>
    <property type="project" value="InterPro"/>
</dbReference>